<feature type="region of interest" description="Disordered" evidence="9">
    <location>
        <begin position="1886"/>
        <end position="1923"/>
    </location>
</feature>
<dbReference type="PANTHER" id="PTHR45797">
    <property type="entry name" value="RAD54-LIKE"/>
    <property type="match status" value="1"/>
</dbReference>
<evidence type="ECO:0000256" key="9">
    <source>
        <dbReference type="SAM" id="MobiDB-lite"/>
    </source>
</evidence>
<evidence type="ECO:0000313" key="13">
    <source>
        <dbReference type="Proteomes" id="UP001498476"/>
    </source>
</evidence>
<dbReference type="SUPFAM" id="SSF52540">
    <property type="entry name" value="P-loop containing nucleoside triphosphate hydrolases"/>
    <property type="match status" value="2"/>
</dbReference>
<dbReference type="InterPro" id="IPR044574">
    <property type="entry name" value="ARIP4-like"/>
</dbReference>
<gene>
    <name evidence="12" type="ORF">QQX98_001651</name>
</gene>
<dbReference type="InterPro" id="IPR027417">
    <property type="entry name" value="P-loop_NTPase"/>
</dbReference>
<dbReference type="EMBL" id="JAZAVJ010000016">
    <property type="protein sequence ID" value="KAK7422372.1"/>
    <property type="molecule type" value="Genomic_DNA"/>
</dbReference>
<comment type="subcellular location">
    <subcellularLocation>
        <location evidence="1">Nucleus</location>
    </subcellularLocation>
</comment>
<dbReference type="InterPro" id="IPR038718">
    <property type="entry name" value="SNF2-like_sf"/>
</dbReference>
<dbReference type="Pfam" id="PF24580">
    <property type="entry name" value="DUF7607"/>
    <property type="match status" value="1"/>
</dbReference>
<feature type="region of interest" description="Disordered" evidence="9">
    <location>
        <begin position="852"/>
        <end position="883"/>
    </location>
</feature>
<evidence type="ECO:0000313" key="12">
    <source>
        <dbReference type="EMBL" id="KAK7422372.1"/>
    </source>
</evidence>
<evidence type="ECO:0000256" key="1">
    <source>
        <dbReference type="ARBA" id="ARBA00004123"/>
    </source>
</evidence>
<dbReference type="SMART" id="SM00487">
    <property type="entry name" value="DEXDc"/>
    <property type="match status" value="1"/>
</dbReference>
<keyword evidence="13" id="KW-1185">Reference proteome</keyword>
<dbReference type="Pfam" id="PF00271">
    <property type="entry name" value="Helicase_C"/>
    <property type="match status" value="1"/>
</dbReference>
<proteinExistence type="inferred from homology"/>
<comment type="caution">
    <text evidence="12">The sequence shown here is derived from an EMBL/GenBank/DDBJ whole genome shotgun (WGS) entry which is preliminary data.</text>
</comment>
<comment type="similarity">
    <text evidence="2">Belongs to the SNF2/RAD54 helicase family.</text>
</comment>
<organism evidence="12 13">
    <name type="scientific">Neonectria punicea</name>
    <dbReference type="NCBI Taxonomy" id="979145"/>
    <lineage>
        <taxon>Eukaryota</taxon>
        <taxon>Fungi</taxon>
        <taxon>Dikarya</taxon>
        <taxon>Ascomycota</taxon>
        <taxon>Pezizomycotina</taxon>
        <taxon>Sordariomycetes</taxon>
        <taxon>Hypocreomycetidae</taxon>
        <taxon>Hypocreales</taxon>
        <taxon>Nectriaceae</taxon>
        <taxon>Neonectria</taxon>
    </lineage>
</organism>
<sequence>MDGAGDDDPFLWDVATVARVLAAPNQPWTRDPDALAHQIQEEEIDGKTLLTFEHVCSRQELMQCLGIRLARHKVAIGETILTLRSKSWEYQRWMEEYNRKQSGFYLDSDPKKSLTPSIGANRTLPQPQPAKASFGVVHQDQTNGHNSLPSPKSTTLQHDKLGLQASQPVPSNTSAKQVRSSCKYCGYKHVPENEPDHWKNCFYVLPGLIQRPSRFEMMNPRLWKVVEQSVQEDPRLVEAIEAWKKNNDYKEPEELPWIAPPEAALPPPETNGSQLELEPEQTHKRKRIALVTVASQPLNIEQAFIPTEADTLSFAPRSYQGHEQYNPWEEAPPDAYLGDGSLTLAALKSPSKSLSSRLVEPTKDSFATVFPNWLPPGRRLAVNRGMKRFLRQNSRREMLEKRGIFLMRSPTPSDSDSVLDLVDLTDAFDEQTLEEMEEERLETKRHEAHVAQHSIAPERVEQILVSAIDAMKVTWQETKLPRYQRKAYRLWHSARRGGTRTKQVLAAHQQAKSYDERIKKLYARILEQVWNKEDEISFQARSLEQSIHDKLYSRWLAGVLEARTEPAKPQSILKPKPKVARVQREDLGEEILTSSDEDDFIVPDDEPDGGNGDPMDLDGGLSYVDPEHPAESVKAETPEFFDLTESAWGPSSPTGPMEPAFIDLTSPVKPDFPSPKGAPDVADTTTQAEPKFPAPMPSLESLGSFDEIGALTPTHWARMDDRWRLLVCLIWKLPHNRRRALLDFIQGNSIDDAWKETVQAHLTEPVQDPLLLRVQSSGTLAFDVTRVYLGIVKTKNYSESRLVPFTPKMKQKVEKIDRSWFRLLCTFIKDAAHLFPQDSQIYRAESPENALVDDFEDDDLPQNGETSPSKRRRAAPKEIIQNKDAVDMRERESQRVQIQEARRLKLRADLASSGLMPRDRTRLIINESKQDGQPFIYINEDIGKRIKEHQVEGVRFMWNQVVLDAQARQGCLLAHTMGLGKTMQVITLLVAIQESASSLDPSVKAQIPEDLRRSQTLVLCPPGLVDNWIDELLIWIPKDVLGPLRRVDSQLAFAERPQVVREWAKTGGILVMGYRMLNQILTQHKEVEELLLNKPNIVIADEAHHMKNEKSLVHQSCARFRTLSRIALTGSPLANNVEEYRAMMDWVAPNFLGPLAEFREMYATPIQHGLYHDSSGPEKRSALKKLEALKATVAPKVHRATINSCLREDLPPKFEFVISVPPTPLQRKLYALYLQGLEDNDMGINGSKFQPSQLFTVTNHLALICSHPRCFQHKVKQISEGNLKDEDDSGQEDSTFPTSIIQPVLKELKVPDPDLASLSVKVELLTIILDEARAVGDKVLVFSQALMTIDYLLNLFTMQKRRVICLTGKTQINKRQEMIKNFNLGNQEVFLISTTAGGVGLNIQGANRVVIFDIKWNPVHEQQAVGRVYRIGQDKPVFVYRFVVAGTFEEELQNKHVFKTQLASRVVDKKNPISWSKRKGIVLHPIRPSLAKDLTPFLGKDCILDKLIRYKKDGEAIRSILSTDTFEEEDMDVKLSADELRDVKSMIEMNRLMFTDPDGYQRAKQRLGQEEFYRLSKLSEAALSEAALSEAGPAALQHHASVNQSLDGTFDAPDPVPMGQDLYRHAMTSALGETSQASHPGSQVQHPSIGSGAVPLPVAGANTYFGEKQPPTPTTIPAPAPATVTVETETRKIPPKPPQGTPYVGGNIFTQPQTQAKMNFQTKLAGRIQELQGQRFGEIPGRPRKFAESLTGAIHSARETRQFGFLPDNQHWKHLEELLVHDRFVISLVSGHWTASYVALAEKKALERRIEAMNGLPEKEISAQASRRAHSPDPQNLQNIGRQSMKAGGTSKSPHAREDMEVMWEAADNRKRRDFRLPPWANRALFEEQGRAFPAPGTMDSTGDRRLELRKESPRGNEPRSST</sequence>
<keyword evidence="7" id="KW-0238">DNA-binding</keyword>
<feature type="compositionally biased region" description="Acidic residues" evidence="9">
    <location>
        <begin position="595"/>
        <end position="608"/>
    </location>
</feature>
<dbReference type="CDD" id="cd18007">
    <property type="entry name" value="DEXHc_ATRX-like"/>
    <property type="match status" value="1"/>
</dbReference>
<protein>
    <submittedName>
        <fullName evidence="12">Uncharacterized protein</fullName>
    </submittedName>
</protein>
<evidence type="ECO:0000256" key="4">
    <source>
        <dbReference type="ARBA" id="ARBA00022801"/>
    </source>
</evidence>
<dbReference type="CDD" id="cd18793">
    <property type="entry name" value="SF2_C_SNF"/>
    <property type="match status" value="1"/>
</dbReference>
<evidence type="ECO:0000256" key="8">
    <source>
        <dbReference type="ARBA" id="ARBA00023242"/>
    </source>
</evidence>
<name>A0ABR1HNG5_9HYPO</name>
<dbReference type="PROSITE" id="PS51194">
    <property type="entry name" value="HELICASE_CTER"/>
    <property type="match status" value="1"/>
</dbReference>
<dbReference type="InterPro" id="IPR001650">
    <property type="entry name" value="Helicase_C-like"/>
</dbReference>
<dbReference type="Gene3D" id="3.40.50.300">
    <property type="entry name" value="P-loop containing nucleotide triphosphate hydrolases"/>
    <property type="match status" value="1"/>
</dbReference>
<evidence type="ECO:0000256" key="3">
    <source>
        <dbReference type="ARBA" id="ARBA00022741"/>
    </source>
</evidence>
<dbReference type="InterPro" id="IPR049730">
    <property type="entry name" value="SNF2/RAD54-like_C"/>
</dbReference>
<dbReference type="Proteomes" id="UP001498476">
    <property type="component" value="Unassembled WGS sequence"/>
</dbReference>
<dbReference type="PANTHER" id="PTHR45797:SF1">
    <property type="entry name" value="HELICASE ARIP4"/>
    <property type="match status" value="1"/>
</dbReference>
<dbReference type="Gene3D" id="3.40.50.10810">
    <property type="entry name" value="Tandem AAA-ATPase domain"/>
    <property type="match status" value="1"/>
</dbReference>
<accession>A0ABR1HNG5</accession>
<keyword evidence="8" id="KW-0539">Nucleus</keyword>
<keyword evidence="4" id="KW-0378">Hydrolase</keyword>
<reference evidence="12 13" key="1">
    <citation type="journal article" date="2025" name="Microbiol. Resour. Announc.">
        <title>Draft genome sequences for Neonectria magnoliae and Neonectria punicea, canker pathogens of Liriodendron tulipifera and Acer saccharum in West Virginia.</title>
        <authorList>
            <person name="Petronek H.M."/>
            <person name="Kasson M.T."/>
            <person name="Metheny A.M."/>
            <person name="Stauder C.M."/>
            <person name="Lovett B."/>
            <person name="Lynch S.C."/>
            <person name="Garnas J.R."/>
            <person name="Kasson L.R."/>
            <person name="Stajich J.E."/>
        </authorList>
    </citation>
    <scope>NUCLEOTIDE SEQUENCE [LARGE SCALE GENOMIC DNA]</scope>
    <source>
        <strain evidence="12 13">NRRL 64653</strain>
    </source>
</reference>
<feature type="region of interest" description="Disordered" evidence="9">
    <location>
        <begin position="1821"/>
        <end position="1858"/>
    </location>
</feature>
<dbReference type="InterPro" id="IPR000330">
    <property type="entry name" value="SNF2_N"/>
</dbReference>
<evidence type="ECO:0000256" key="6">
    <source>
        <dbReference type="ARBA" id="ARBA00022840"/>
    </source>
</evidence>
<feature type="domain" description="Helicase C-terminal" evidence="11">
    <location>
        <begin position="1321"/>
        <end position="1473"/>
    </location>
</feature>
<evidence type="ECO:0000256" key="2">
    <source>
        <dbReference type="ARBA" id="ARBA00007025"/>
    </source>
</evidence>
<evidence type="ECO:0000256" key="5">
    <source>
        <dbReference type="ARBA" id="ARBA00022806"/>
    </source>
</evidence>
<dbReference type="InterPro" id="IPR056026">
    <property type="entry name" value="DUF7607"/>
</dbReference>
<keyword evidence="5" id="KW-0347">Helicase</keyword>
<feature type="region of interest" description="Disordered" evidence="9">
    <location>
        <begin position="592"/>
        <end position="616"/>
    </location>
</feature>
<feature type="compositionally biased region" description="Polar residues" evidence="9">
    <location>
        <begin position="1833"/>
        <end position="1842"/>
    </location>
</feature>
<feature type="compositionally biased region" description="Basic and acidic residues" evidence="9">
    <location>
        <begin position="1902"/>
        <end position="1923"/>
    </location>
</feature>
<dbReference type="PROSITE" id="PS51192">
    <property type="entry name" value="HELICASE_ATP_BIND_1"/>
    <property type="match status" value="1"/>
</dbReference>
<evidence type="ECO:0000259" key="11">
    <source>
        <dbReference type="PROSITE" id="PS51194"/>
    </source>
</evidence>
<keyword evidence="6" id="KW-0067">ATP-binding</keyword>
<dbReference type="InterPro" id="IPR014001">
    <property type="entry name" value="Helicase_ATP-bd"/>
</dbReference>
<keyword evidence="3" id="KW-0547">Nucleotide-binding</keyword>
<dbReference type="SMART" id="SM00490">
    <property type="entry name" value="HELICc"/>
    <property type="match status" value="1"/>
</dbReference>
<evidence type="ECO:0000259" key="10">
    <source>
        <dbReference type="PROSITE" id="PS51192"/>
    </source>
</evidence>
<evidence type="ECO:0000256" key="7">
    <source>
        <dbReference type="ARBA" id="ARBA00023125"/>
    </source>
</evidence>
<dbReference type="Pfam" id="PF00176">
    <property type="entry name" value="SNF2-rel_dom"/>
    <property type="match status" value="1"/>
</dbReference>
<feature type="domain" description="Helicase ATP-binding" evidence="10">
    <location>
        <begin position="962"/>
        <end position="1150"/>
    </location>
</feature>